<name>A0A1C7LU53_GRIFR</name>
<dbReference type="Proteomes" id="UP000092993">
    <property type="component" value="Unassembled WGS sequence"/>
</dbReference>
<proteinExistence type="predicted"/>
<keyword evidence="2" id="KW-1185">Reference proteome</keyword>
<comment type="caution">
    <text evidence="1">The sequence shown here is derived from an EMBL/GenBank/DDBJ whole genome shotgun (WGS) entry which is preliminary data.</text>
</comment>
<evidence type="ECO:0000313" key="1">
    <source>
        <dbReference type="EMBL" id="OBZ68273.1"/>
    </source>
</evidence>
<dbReference type="EMBL" id="LUGG01000022">
    <property type="protein sequence ID" value="OBZ68273.1"/>
    <property type="molecule type" value="Genomic_DNA"/>
</dbReference>
<accession>A0A1C7LU53</accession>
<dbReference type="AlphaFoldDB" id="A0A1C7LU53"/>
<evidence type="ECO:0000313" key="2">
    <source>
        <dbReference type="Proteomes" id="UP000092993"/>
    </source>
</evidence>
<dbReference type="OrthoDB" id="3238644at2759"/>
<organism evidence="1 2">
    <name type="scientific">Grifola frondosa</name>
    <name type="common">Maitake</name>
    <name type="synonym">Polyporus frondosus</name>
    <dbReference type="NCBI Taxonomy" id="5627"/>
    <lineage>
        <taxon>Eukaryota</taxon>
        <taxon>Fungi</taxon>
        <taxon>Dikarya</taxon>
        <taxon>Basidiomycota</taxon>
        <taxon>Agaricomycotina</taxon>
        <taxon>Agaricomycetes</taxon>
        <taxon>Polyporales</taxon>
        <taxon>Grifolaceae</taxon>
        <taxon>Grifola</taxon>
    </lineage>
</organism>
<protein>
    <submittedName>
        <fullName evidence="1">Uncharacterized protein</fullName>
    </submittedName>
</protein>
<gene>
    <name evidence="1" type="ORF">A0H81_11803</name>
</gene>
<reference evidence="1 2" key="1">
    <citation type="submission" date="2016-03" db="EMBL/GenBank/DDBJ databases">
        <title>Whole genome sequencing of Grifola frondosa 9006-11.</title>
        <authorList>
            <person name="Min B."/>
            <person name="Park H."/>
            <person name="Kim J.-G."/>
            <person name="Cho H."/>
            <person name="Oh Y.-L."/>
            <person name="Kong W.-S."/>
            <person name="Choi I.-G."/>
        </authorList>
    </citation>
    <scope>NUCLEOTIDE SEQUENCE [LARGE SCALE GENOMIC DNA]</scope>
    <source>
        <strain evidence="1 2">9006-11</strain>
    </source>
</reference>
<sequence>MPVRSGYLYCQHQQAKGLLEASDCMDIAQRYLTISAMAKHFPRTFARMVNSTLTVQDEHEPAFDDDEGELFWPGQCITGEGLGWVALMGESMIREYGKEFGYKGMECIITKPPDAVSSSGGVPTPVIIPKMELEVLKR</sequence>